<dbReference type="GO" id="GO:0008104">
    <property type="term" value="P:intracellular protein localization"/>
    <property type="evidence" value="ECO:0007669"/>
    <property type="project" value="TreeGrafter"/>
</dbReference>
<reference evidence="2 3" key="1">
    <citation type="journal article" date="2015" name="Sci. Rep.">
        <title>The power of single molecule real-time sequencing technology in the de novo assembly of a eukaryotic genome.</title>
        <authorList>
            <person name="Sakai H."/>
            <person name="Naito K."/>
            <person name="Ogiso-Tanaka E."/>
            <person name="Takahashi Y."/>
            <person name="Iseki K."/>
            <person name="Muto C."/>
            <person name="Satou K."/>
            <person name="Teruya K."/>
            <person name="Shiroma A."/>
            <person name="Shimoji M."/>
            <person name="Hirano T."/>
            <person name="Itoh T."/>
            <person name="Kaga A."/>
            <person name="Tomooka N."/>
        </authorList>
    </citation>
    <scope>NUCLEOTIDE SEQUENCE [LARGE SCALE GENOMIC DNA]</scope>
    <source>
        <strain evidence="3">cv. Shumari</strain>
    </source>
</reference>
<protein>
    <submittedName>
        <fullName evidence="2">Uncharacterized protein</fullName>
    </submittedName>
</protein>
<dbReference type="InterPro" id="IPR033961">
    <property type="entry name" value="Exo84"/>
</dbReference>
<evidence type="ECO:0000256" key="1">
    <source>
        <dbReference type="ARBA" id="ARBA00022448"/>
    </source>
</evidence>
<organism evidence="2 3">
    <name type="scientific">Vigna angularis var. angularis</name>
    <dbReference type="NCBI Taxonomy" id="157739"/>
    <lineage>
        <taxon>Eukaryota</taxon>
        <taxon>Viridiplantae</taxon>
        <taxon>Streptophyta</taxon>
        <taxon>Embryophyta</taxon>
        <taxon>Tracheophyta</taxon>
        <taxon>Spermatophyta</taxon>
        <taxon>Magnoliopsida</taxon>
        <taxon>eudicotyledons</taxon>
        <taxon>Gunneridae</taxon>
        <taxon>Pentapetalae</taxon>
        <taxon>rosids</taxon>
        <taxon>fabids</taxon>
        <taxon>Fabales</taxon>
        <taxon>Fabaceae</taxon>
        <taxon>Papilionoideae</taxon>
        <taxon>50 kb inversion clade</taxon>
        <taxon>NPAAA clade</taxon>
        <taxon>indigoferoid/millettioid clade</taxon>
        <taxon>Phaseoleae</taxon>
        <taxon>Vigna</taxon>
    </lineage>
</organism>
<keyword evidence="1" id="KW-0813">Transport</keyword>
<name>A0A0S3SRI0_PHAAN</name>
<dbReference type="AlphaFoldDB" id="A0A0S3SRI0"/>
<gene>
    <name evidence="2" type="primary">Vigan.08G217000</name>
    <name evidence="2" type="ORF">VIGAN_08217000</name>
</gene>
<dbReference type="Proteomes" id="UP000291084">
    <property type="component" value="Chromosome 8"/>
</dbReference>
<keyword evidence="3" id="KW-1185">Reference proteome</keyword>
<sequence length="380" mass="42706">MIEDISPLVSLQMGSLVISGITNLFTEYIAILERALAYETSSTEQGSPRMKFAESLPQQVSILANLSTLVRFLSIMVKNIFSCTDQAELQVWGNLSIVHQHQGLNDFLLFIEEGSNKLRNVFCQQLILRVLCTYHRHEISSDSHCNGQLEANTIHNLTPSGIFQVLFLELRKIEQLEEEGVFEVNWLMGLLRELMESMFIWVSKNKEILATEEENVSSQTDEAKQFLLDVQFLVEIGMYGGYFSDDPLLLLTLMKSTFNSAGLDPFKDADEDDWVIDAATKTIQKLLEIEKASLQPEEHLVAITEESHEHENQIKQSAYGSDFSEEVESNSSENNLDAVVDAGRDEIAKHETEVTVDAKTSSPDIVFSPEEGIITEGSLC</sequence>
<dbReference type="PANTHER" id="PTHR21426:SF13">
    <property type="entry name" value="OS08G0566700 PROTEIN"/>
    <property type="match status" value="1"/>
</dbReference>
<dbReference type="OrthoDB" id="642193at2759"/>
<dbReference type="PANTHER" id="PTHR21426">
    <property type="entry name" value="EXOCYST COMPLEX COMPONENT 8"/>
    <property type="match status" value="1"/>
</dbReference>
<dbReference type="GO" id="GO:0006893">
    <property type="term" value="P:Golgi to plasma membrane transport"/>
    <property type="evidence" value="ECO:0007669"/>
    <property type="project" value="TreeGrafter"/>
</dbReference>
<dbReference type="GO" id="GO:0000145">
    <property type="term" value="C:exocyst"/>
    <property type="evidence" value="ECO:0007669"/>
    <property type="project" value="InterPro"/>
</dbReference>
<proteinExistence type="predicted"/>
<dbReference type="GO" id="GO:0006887">
    <property type="term" value="P:exocytosis"/>
    <property type="evidence" value="ECO:0007669"/>
    <property type="project" value="InterPro"/>
</dbReference>
<accession>A0A0S3SRI0</accession>
<evidence type="ECO:0000313" key="2">
    <source>
        <dbReference type="EMBL" id="BAT95439.1"/>
    </source>
</evidence>
<evidence type="ECO:0000313" key="3">
    <source>
        <dbReference type="Proteomes" id="UP000291084"/>
    </source>
</evidence>
<dbReference type="EMBL" id="AP015041">
    <property type="protein sequence ID" value="BAT95439.1"/>
    <property type="molecule type" value="Genomic_DNA"/>
</dbReference>